<organism evidence="2 3">
    <name type="scientific">Lupinus albus</name>
    <name type="common">White lupine</name>
    <name type="synonym">Lupinus termis</name>
    <dbReference type="NCBI Taxonomy" id="3870"/>
    <lineage>
        <taxon>Eukaryota</taxon>
        <taxon>Viridiplantae</taxon>
        <taxon>Streptophyta</taxon>
        <taxon>Embryophyta</taxon>
        <taxon>Tracheophyta</taxon>
        <taxon>Spermatophyta</taxon>
        <taxon>Magnoliopsida</taxon>
        <taxon>eudicotyledons</taxon>
        <taxon>Gunneridae</taxon>
        <taxon>Pentapetalae</taxon>
        <taxon>rosids</taxon>
        <taxon>fabids</taxon>
        <taxon>Fabales</taxon>
        <taxon>Fabaceae</taxon>
        <taxon>Papilionoideae</taxon>
        <taxon>50 kb inversion clade</taxon>
        <taxon>genistoids sensu lato</taxon>
        <taxon>core genistoids</taxon>
        <taxon>Genisteae</taxon>
        <taxon>Lupinus</taxon>
    </lineage>
</organism>
<protein>
    <submittedName>
        <fullName evidence="2">Uncharacterized protein</fullName>
    </submittedName>
</protein>
<reference evidence="3" key="1">
    <citation type="journal article" date="2020" name="Nat. Commun.">
        <title>Genome sequence of the cluster root forming white lupin.</title>
        <authorList>
            <person name="Hufnagel B."/>
            <person name="Marques A."/>
            <person name="Soriano A."/>
            <person name="Marques L."/>
            <person name="Divol F."/>
            <person name="Doumas P."/>
            <person name="Sallet E."/>
            <person name="Mancinotti D."/>
            <person name="Carrere S."/>
            <person name="Marande W."/>
            <person name="Arribat S."/>
            <person name="Keller J."/>
            <person name="Huneau C."/>
            <person name="Blein T."/>
            <person name="Aime D."/>
            <person name="Laguerre M."/>
            <person name="Taylor J."/>
            <person name="Schubert V."/>
            <person name="Nelson M."/>
            <person name="Geu-Flores F."/>
            <person name="Crespi M."/>
            <person name="Gallardo-Guerrero K."/>
            <person name="Delaux P.-M."/>
            <person name="Salse J."/>
            <person name="Berges H."/>
            <person name="Guyot R."/>
            <person name="Gouzy J."/>
            <person name="Peret B."/>
        </authorList>
    </citation>
    <scope>NUCLEOTIDE SEQUENCE [LARGE SCALE GENOMIC DNA]</scope>
    <source>
        <strain evidence="3">cv. Amiga</strain>
    </source>
</reference>
<dbReference type="Proteomes" id="UP000447434">
    <property type="component" value="Chromosome 19"/>
</dbReference>
<dbReference type="OrthoDB" id="1644512at2759"/>
<sequence length="516" mass="56500">MDLSFKRINWVGNICQKFEAVCQEVDNVVSKNAVKYFESQVQNIGDNVEKIYSGVIQDLLPLPPLVNSANYLESQVQSVGGNVQKVYSGVVQLLPLENEIASSVKPVAAVEAISRQGDEVAPPNNFIESFQDSNAINLANDQQAGSPIEHDLVNQVSDETFSESVEVDDSHITQEEVGDDHSRETSGSKREMLDVTIEEISVEPAPQPMNLISVKEIEALEFSICSESYSGSSGSGYGVSIEKKDNFDVNVEPKSCLILENNATNSSTSVALNFMSPSEKESFKTSLFNEPSDVADDDTHGILAQVLPAASYASHERSVTKTEPPCFKSSASSDSLDSKSLGSHSFEIESYKNNSGGAAWSISDSSLVHVYCEPSPLVAGQIMEPQGGLASSGHTQSMESKDESLVKSMENILEDIKLNDDTKLGESCVFVDDSELHAVSCRVQKLRSYKKRIQDAFASKKRLAKEYEQLAIWYGDTDLEYGQGLSQTFLPFSSRTYVESKHLQGQDASETEWELL</sequence>
<comment type="caution">
    <text evidence="2">The sequence shown here is derived from an EMBL/GenBank/DDBJ whole genome shotgun (WGS) entry which is preliminary data.</text>
</comment>
<keyword evidence="3" id="KW-1185">Reference proteome</keyword>
<dbReference type="PANTHER" id="PTHR34659:SF1">
    <property type="entry name" value="PROTEIN EGT2"/>
    <property type="match status" value="1"/>
</dbReference>
<proteinExistence type="predicted"/>
<gene>
    <name evidence="2" type="ORF">Lalb_Chr19g0133891</name>
</gene>
<feature type="compositionally biased region" description="Basic and acidic residues" evidence="1">
    <location>
        <begin position="168"/>
        <end position="189"/>
    </location>
</feature>
<dbReference type="GO" id="GO:0005776">
    <property type="term" value="C:autophagosome"/>
    <property type="evidence" value="ECO:0007669"/>
    <property type="project" value="TreeGrafter"/>
</dbReference>
<evidence type="ECO:0000256" key="1">
    <source>
        <dbReference type="SAM" id="MobiDB-lite"/>
    </source>
</evidence>
<feature type="region of interest" description="Disordered" evidence="1">
    <location>
        <begin position="160"/>
        <end position="189"/>
    </location>
</feature>
<evidence type="ECO:0000313" key="3">
    <source>
        <dbReference type="Proteomes" id="UP000447434"/>
    </source>
</evidence>
<dbReference type="AlphaFoldDB" id="A0A6A4NZS8"/>
<name>A0A6A4NZS8_LUPAL</name>
<dbReference type="EMBL" id="WOCE01000019">
    <property type="protein sequence ID" value="KAE9592879.1"/>
    <property type="molecule type" value="Genomic_DNA"/>
</dbReference>
<dbReference type="InterPro" id="IPR053273">
    <property type="entry name" value="CST_Regulator"/>
</dbReference>
<dbReference type="GO" id="GO:0006950">
    <property type="term" value="P:response to stress"/>
    <property type="evidence" value="ECO:0007669"/>
    <property type="project" value="TreeGrafter"/>
</dbReference>
<evidence type="ECO:0000313" key="2">
    <source>
        <dbReference type="EMBL" id="KAE9592879.1"/>
    </source>
</evidence>
<dbReference type="PANTHER" id="PTHR34659">
    <property type="entry name" value="BNAA05G11610D PROTEIN"/>
    <property type="match status" value="1"/>
</dbReference>
<dbReference type="GO" id="GO:0061908">
    <property type="term" value="C:phagophore"/>
    <property type="evidence" value="ECO:0007669"/>
    <property type="project" value="TreeGrafter"/>
</dbReference>
<accession>A0A6A4NZS8</accession>